<reference evidence="1" key="1">
    <citation type="submission" date="2022-11" db="EMBL/GenBank/DDBJ databases">
        <title>beta-Carotene-producing bacterium, Jeongeuplla avenae sp. nov., alleviates the salt stress of Arabidopsis seedlings.</title>
        <authorList>
            <person name="Jiang L."/>
            <person name="Lee J."/>
        </authorList>
    </citation>
    <scope>NUCLEOTIDE SEQUENCE</scope>
    <source>
        <strain evidence="1">DY_R2A_6</strain>
    </source>
</reference>
<keyword evidence="2" id="KW-1185">Reference proteome</keyword>
<dbReference type="Proteomes" id="UP001163223">
    <property type="component" value="Chromosome"/>
</dbReference>
<protein>
    <submittedName>
        <fullName evidence="1">ABC transporter permease</fullName>
    </submittedName>
</protein>
<evidence type="ECO:0000313" key="1">
    <source>
        <dbReference type="EMBL" id="WAJ30143.1"/>
    </source>
</evidence>
<organism evidence="1 2">
    <name type="scientific">Antarcticirhabdus aurantiaca</name>
    <dbReference type="NCBI Taxonomy" id="2606717"/>
    <lineage>
        <taxon>Bacteria</taxon>
        <taxon>Pseudomonadati</taxon>
        <taxon>Pseudomonadota</taxon>
        <taxon>Alphaproteobacteria</taxon>
        <taxon>Hyphomicrobiales</taxon>
        <taxon>Aurantimonadaceae</taxon>
        <taxon>Antarcticirhabdus</taxon>
    </lineage>
</organism>
<dbReference type="EMBL" id="CP113520">
    <property type="protein sequence ID" value="WAJ30143.1"/>
    <property type="molecule type" value="Genomic_DNA"/>
</dbReference>
<accession>A0ACD4NTK9</accession>
<sequence length="415" mass="46228">MDRVREADRPDPQPADELGKPVKPAALDAAEQARLNTAGIAQVGPAPLVRRSRLSPLNQRRWRNFKANRRGYWSLWIFIALFAISMVAELIFNDKPILVSYKGEFYYPLLVDYPEEVFGGFLPTTTYRDPFIQEEIAANGWAIWPPVRYSYGTVNDSIPTPAPSAPSWTFSAEERCRAYPLGVDDPNCTIGNWNWVGTDNQARDVLARLVYGFRISVLFGLILTFASAVIGVSAGAVQGYFGGWVDLLFQRFIEIWSSIPVLYLLLIIAAILPPGFWVLLGIMLLFSWVAFVGVVRAEFLRARNFEYVNAARALGVRDRTIMVRHVLPNAMVATLTFLPFILNGSIESLTALDYLGFGLPPGSPSLGELLNQSRNNLQAPWIGLSTFVVLATMLSLLIFVGEAVRDAFDPRKSFA</sequence>
<name>A0ACD4NTK9_9HYPH</name>
<gene>
    <name evidence="1" type="ORF">OXU80_08025</name>
</gene>
<proteinExistence type="predicted"/>
<evidence type="ECO:0000313" key="2">
    <source>
        <dbReference type="Proteomes" id="UP001163223"/>
    </source>
</evidence>